<accession>A0ACA9QJ16</accession>
<evidence type="ECO:0000313" key="1">
    <source>
        <dbReference type="EMBL" id="CAG8753700.1"/>
    </source>
</evidence>
<gene>
    <name evidence="1" type="ORF">DHETER_LOCUS14802</name>
</gene>
<dbReference type="EMBL" id="CAJVPU010047483">
    <property type="protein sequence ID" value="CAG8753700.1"/>
    <property type="molecule type" value="Genomic_DNA"/>
</dbReference>
<protein>
    <submittedName>
        <fullName evidence="1">5726_t:CDS:1</fullName>
    </submittedName>
</protein>
<name>A0ACA9QJ16_9GLOM</name>
<keyword evidence="2" id="KW-1185">Reference proteome</keyword>
<proteinExistence type="predicted"/>
<dbReference type="Proteomes" id="UP000789702">
    <property type="component" value="Unassembled WGS sequence"/>
</dbReference>
<evidence type="ECO:0000313" key="2">
    <source>
        <dbReference type="Proteomes" id="UP000789702"/>
    </source>
</evidence>
<organism evidence="1 2">
    <name type="scientific">Dentiscutata heterogama</name>
    <dbReference type="NCBI Taxonomy" id="1316150"/>
    <lineage>
        <taxon>Eukaryota</taxon>
        <taxon>Fungi</taxon>
        <taxon>Fungi incertae sedis</taxon>
        <taxon>Mucoromycota</taxon>
        <taxon>Glomeromycotina</taxon>
        <taxon>Glomeromycetes</taxon>
        <taxon>Diversisporales</taxon>
        <taxon>Gigasporaceae</taxon>
        <taxon>Dentiscutata</taxon>
    </lineage>
</organism>
<sequence length="72" mass="8403">ISTGISTEVDNIKLHNMFAHWTISRQQPFFIIEDPELIEIMQYLNPIAQLVKADVLKNTIMVLYNSEKQELK</sequence>
<feature type="non-terminal residue" evidence="1">
    <location>
        <position position="72"/>
    </location>
</feature>
<reference evidence="1" key="1">
    <citation type="submission" date="2021-06" db="EMBL/GenBank/DDBJ databases">
        <authorList>
            <person name="Kallberg Y."/>
            <person name="Tangrot J."/>
            <person name="Rosling A."/>
        </authorList>
    </citation>
    <scope>NUCLEOTIDE SEQUENCE</scope>
    <source>
        <strain evidence="1">IL203A</strain>
    </source>
</reference>
<feature type="non-terminal residue" evidence="1">
    <location>
        <position position="1"/>
    </location>
</feature>
<comment type="caution">
    <text evidence="1">The sequence shown here is derived from an EMBL/GenBank/DDBJ whole genome shotgun (WGS) entry which is preliminary data.</text>
</comment>